<keyword evidence="2" id="KW-1003">Cell membrane</keyword>
<keyword evidence="7 12" id="KW-0472">Membrane</keyword>
<dbReference type="KEGG" id="oaa:103170070"/>
<keyword evidence="6 12" id="KW-1133">Transmembrane helix</keyword>
<dbReference type="SUPFAM" id="SSF48726">
    <property type="entry name" value="Immunoglobulin"/>
    <property type="match status" value="1"/>
</dbReference>
<dbReference type="Ensembl" id="ENSOANT00000062957.1">
    <property type="protein sequence ID" value="ENSOANP00000052160.1"/>
    <property type="gene ID" value="ENSOANG00000039626.1"/>
</dbReference>
<keyword evidence="16" id="KW-1185">Reference proteome</keyword>
<evidence type="ECO:0000256" key="4">
    <source>
        <dbReference type="ARBA" id="ARBA00022729"/>
    </source>
</evidence>
<dbReference type="PROSITE" id="PS50835">
    <property type="entry name" value="IG_LIKE"/>
    <property type="match status" value="1"/>
</dbReference>
<evidence type="ECO:0000256" key="9">
    <source>
        <dbReference type="ARBA" id="ARBA00023170"/>
    </source>
</evidence>
<evidence type="ECO:0000313" key="16">
    <source>
        <dbReference type="Proteomes" id="UP000002279"/>
    </source>
</evidence>
<keyword evidence="3 12" id="KW-0812">Transmembrane</keyword>
<dbReference type="Proteomes" id="UP000002279">
    <property type="component" value="Chromosome 15"/>
</dbReference>
<dbReference type="GeneTree" id="ENSGT00940000154332"/>
<dbReference type="GO" id="GO:0004888">
    <property type="term" value="F:transmembrane signaling receptor activity"/>
    <property type="evidence" value="ECO:0000318"/>
    <property type="project" value="GO_Central"/>
</dbReference>
<evidence type="ECO:0000256" key="2">
    <source>
        <dbReference type="ARBA" id="ARBA00022475"/>
    </source>
</evidence>
<evidence type="ECO:0000256" key="13">
    <source>
        <dbReference type="SAM" id="SignalP"/>
    </source>
</evidence>
<dbReference type="InterPro" id="IPR007110">
    <property type="entry name" value="Ig-like_dom"/>
</dbReference>
<feature type="transmembrane region" description="Helical" evidence="12">
    <location>
        <begin position="152"/>
        <end position="176"/>
    </location>
</feature>
<proteinExistence type="inferred from homology"/>
<evidence type="ECO:0000256" key="8">
    <source>
        <dbReference type="ARBA" id="ARBA00023157"/>
    </source>
</evidence>
<organism evidence="15 16">
    <name type="scientific">Ornithorhynchus anatinus</name>
    <name type="common">Duckbill platypus</name>
    <dbReference type="NCBI Taxonomy" id="9258"/>
    <lineage>
        <taxon>Eukaryota</taxon>
        <taxon>Metazoa</taxon>
        <taxon>Chordata</taxon>
        <taxon>Craniata</taxon>
        <taxon>Vertebrata</taxon>
        <taxon>Euteleostomi</taxon>
        <taxon>Mammalia</taxon>
        <taxon>Monotremata</taxon>
        <taxon>Ornithorhynchidae</taxon>
        <taxon>Ornithorhynchus</taxon>
    </lineage>
</organism>
<keyword evidence="4 13" id="KW-0732">Signal</keyword>
<dbReference type="OrthoDB" id="8920197at2759"/>
<evidence type="ECO:0000256" key="12">
    <source>
        <dbReference type="SAM" id="Phobius"/>
    </source>
</evidence>
<evidence type="ECO:0000256" key="7">
    <source>
        <dbReference type="ARBA" id="ARBA00023136"/>
    </source>
</evidence>
<comment type="similarity">
    <text evidence="11">Belongs to the CD300 family.</text>
</comment>
<dbReference type="InterPro" id="IPR013106">
    <property type="entry name" value="Ig_V-set"/>
</dbReference>
<dbReference type="PANTHER" id="PTHR11860:SF101">
    <property type="entry name" value="CMRF35-LIKE MOLECULE 1"/>
    <property type="match status" value="1"/>
</dbReference>
<evidence type="ECO:0000256" key="10">
    <source>
        <dbReference type="ARBA" id="ARBA00023319"/>
    </source>
</evidence>
<dbReference type="GeneID" id="103170070"/>
<dbReference type="FunFam" id="2.60.40.10:FF:000370">
    <property type="entry name" value="CMRF35-like molecule 1"/>
    <property type="match status" value="1"/>
</dbReference>
<dbReference type="CDD" id="cd05716">
    <property type="entry name" value="IgV_pIgR_like"/>
    <property type="match status" value="1"/>
</dbReference>
<accession>A0A6I8PE22</accession>
<comment type="subcellular location">
    <subcellularLocation>
        <location evidence="1">Cell membrane</location>
        <topology evidence="1">Single-pass type I membrane protein</topology>
    </subcellularLocation>
</comment>
<keyword evidence="10" id="KW-0393">Immunoglobulin domain</keyword>
<dbReference type="RefSeq" id="XP_007664681.2">
    <property type="nucleotide sequence ID" value="XM_007666491.3"/>
</dbReference>
<dbReference type="AlphaFoldDB" id="A0A6I8PE22"/>
<reference evidence="15" key="3">
    <citation type="submission" date="2025-09" db="UniProtKB">
        <authorList>
            <consortium name="Ensembl"/>
        </authorList>
    </citation>
    <scope>IDENTIFICATION</scope>
    <source>
        <strain evidence="15">Glennie</strain>
    </source>
</reference>
<dbReference type="InterPro" id="IPR050671">
    <property type="entry name" value="CD300_family_receptors"/>
</dbReference>
<dbReference type="InterPro" id="IPR003599">
    <property type="entry name" value="Ig_sub"/>
</dbReference>
<evidence type="ECO:0000256" key="1">
    <source>
        <dbReference type="ARBA" id="ARBA00004251"/>
    </source>
</evidence>
<protein>
    <recommendedName>
        <fullName evidence="14">Ig-like domain-containing protein</fullName>
    </recommendedName>
</protein>
<evidence type="ECO:0000259" key="14">
    <source>
        <dbReference type="PROSITE" id="PS50835"/>
    </source>
</evidence>
<evidence type="ECO:0000256" key="11">
    <source>
        <dbReference type="ARBA" id="ARBA00043958"/>
    </source>
</evidence>
<reference evidence="15" key="2">
    <citation type="submission" date="2025-08" db="UniProtKB">
        <authorList>
            <consortium name="Ensembl"/>
        </authorList>
    </citation>
    <scope>IDENTIFICATION</scope>
    <source>
        <strain evidence="15">Glennie</strain>
    </source>
</reference>
<dbReference type="Pfam" id="PF07686">
    <property type="entry name" value="V-set"/>
    <property type="match status" value="1"/>
</dbReference>
<dbReference type="InterPro" id="IPR036179">
    <property type="entry name" value="Ig-like_dom_sf"/>
</dbReference>
<gene>
    <name evidence="15" type="primary">LOC103170070</name>
</gene>
<name>A0A6I8PE22_ORNAN</name>
<evidence type="ECO:0000256" key="3">
    <source>
        <dbReference type="ARBA" id="ARBA00022692"/>
    </source>
</evidence>
<dbReference type="GO" id="GO:0005886">
    <property type="term" value="C:plasma membrane"/>
    <property type="evidence" value="ECO:0000318"/>
    <property type="project" value="GO_Central"/>
</dbReference>
<feature type="chain" id="PRO_5026070000" description="Ig-like domain-containing protein" evidence="13">
    <location>
        <begin position="18"/>
        <end position="232"/>
    </location>
</feature>
<dbReference type="SMART" id="SM00409">
    <property type="entry name" value="IG"/>
    <property type="match status" value="1"/>
</dbReference>
<dbReference type="GO" id="GO:0002757">
    <property type="term" value="P:immune response-activating signaling pathway"/>
    <property type="evidence" value="ECO:0000318"/>
    <property type="project" value="GO_Central"/>
</dbReference>
<dbReference type="Bgee" id="ENSOANG00000039626">
    <property type="expression patterns" value="Expressed in ovary"/>
</dbReference>
<dbReference type="Gene3D" id="2.60.40.10">
    <property type="entry name" value="Immunoglobulins"/>
    <property type="match status" value="1"/>
</dbReference>
<dbReference type="InParanoid" id="A0A6I8PE22"/>
<evidence type="ECO:0000256" key="6">
    <source>
        <dbReference type="ARBA" id="ARBA00022989"/>
    </source>
</evidence>
<keyword evidence="9" id="KW-0675">Receptor</keyword>
<evidence type="ECO:0000256" key="5">
    <source>
        <dbReference type="ARBA" id="ARBA00022859"/>
    </source>
</evidence>
<feature type="signal peptide" evidence="13">
    <location>
        <begin position="1"/>
        <end position="17"/>
    </location>
</feature>
<sequence length="232" mass="26108">MRFLLLWTWSIFPGCFSLTGPRHVRGSQGQPLTVTCMYKEGYEKHNKYWCRGAQWASCQPVVETWTDRKLQDGRTTIRDFPRKLKFEVTIENLTQQDQDSYWCAIDRIAARDFKVQVRVTVSPSGPIEFNWPDGMWSDSPPLEAGSGFQGNTVGACVTVIILKIFIFLGLSCAAIWRWKSPTGKTAGMATARTLIFPPAVCPMKFIFWRKGHRSTSSSGSNASTPNQGQVSV</sequence>
<reference evidence="15 16" key="1">
    <citation type="journal article" date="2008" name="Nature">
        <title>Genome analysis of the platypus reveals unique signatures of evolution.</title>
        <authorList>
            <person name="Warren W.C."/>
            <person name="Hillier L.W."/>
            <person name="Marshall Graves J.A."/>
            <person name="Birney E."/>
            <person name="Ponting C.P."/>
            <person name="Grutzner F."/>
            <person name="Belov K."/>
            <person name="Miller W."/>
            <person name="Clarke L."/>
            <person name="Chinwalla A.T."/>
            <person name="Yang S.P."/>
            <person name="Heger A."/>
            <person name="Locke D.P."/>
            <person name="Miethke P."/>
            <person name="Waters P.D."/>
            <person name="Veyrunes F."/>
            <person name="Fulton L."/>
            <person name="Fulton B."/>
            <person name="Graves T."/>
            <person name="Wallis J."/>
            <person name="Puente X.S."/>
            <person name="Lopez-Otin C."/>
            <person name="Ordonez G.R."/>
            <person name="Eichler E.E."/>
            <person name="Chen L."/>
            <person name="Cheng Z."/>
            <person name="Deakin J.E."/>
            <person name="Alsop A."/>
            <person name="Thompson K."/>
            <person name="Kirby P."/>
            <person name="Papenfuss A.T."/>
            <person name="Wakefield M.J."/>
            <person name="Olender T."/>
            <person name="Lancet D."/>
            <person name="Huttley G.A."/>
            <person name="Smit A.F."/>
            <person name="Pask A."/>
            <person name="Temple-Smith P."/>
            <person name="Batzer M.A."/>
            <person name="Walker J.A."/>
            <person name="Konkel M.K."/>
            <person name="Harris R.S."/>
            <person name="Whittington C.M."/>
            <person name="Wong E.S."/>
            <person name="Gemmell N.J."/>
            <person name="Buschiazzo E."/>
            <person name="Vargas Jentzsch I.M."/>
            <person name="Merkel A."/>
            <person name="Schmitz J."/>
            <person name="Zemann A."/>
            <person name="Churakov G."/>
            <person name="Kriegs J.O."/>
            <person name="Brosius J."/>
            <person name="Murchison E.P."/>
            <person name="Sachidanandam R."/>
            <person name="Smith C."/>
            <person name="Hannon G.J."/>
            <person name="Tsend-Ayush E."/>
            <person name="McMillan D."/>
            <person name="Attenborough R."/>
            <person name="Rens W."/>
            <person name="Ferguson-Smith M."/>
            <person name="Lefevre C.M."/>
            <person name="Sharp J.A."/>
            <person name="Nicholas K.R."/>
            <person name="Ray D.A."/>
            <person name="Kube M."/>
            <person name="Reinhardt R."/>
            <person name="Pringle T.H."/>
            <person name="Taylor J."/>
            <person name="Jones R.C."/>
            <person name="Nixon B."/>
            <person name="Dacheux J.L."/>
            <person name="Niwa H."/>
            <person name="Sekita Y."/>
            <person name="Huang X."/>
            <person name="Stark A."/>
            <person name="Kheradpour P."/>
            <person name="Kellis M."/>
            <person name="Flicek P."/>
            <person name="Chen Y."/>
            <person name="Webber C."/>
            <person name="Hardison R."/>
            <person name="Nelson J."/>
            <person name="Hallsworth-Pepin K."/>
            <person name="Delehaunty K."/>
            <person name="Markovic C."/>
            <person name="Minx P."/>
            <person name="Feng Y."/>
            <person name="Kremitzki C."/>
            <person name="Mitreva M."/>
            <person name="Glasscock J."/>
            <person name="Wylie T."/>
            <person name="Wohldmann P."/>
            <person name="Thiru P."/>
            <person name="Nhan M.N."/>
            <person name="Pohl C.S."/>
            <person name="Smith S.M."/>
            <person name="Hou S."/>
            <person name="Nefedov M."/>
            <person name="de Jong P.J."/>
            <person name="Renfree M.B."/>
            <person name="Mardis E.R."/>
            <person name="Wilson R.K."/>
        </authorList>
    </citation>
    <scope>NUCLEOTIDE SEQUENCE [LARGE SCALE GENOMIC DNA]</scope>
    <source>
        <strain evidence="15 16">Glennie</strain>
    </source>
</reference>
<feature type="domain" description="Ig-like" evidence="14">
    <location>
        <begin position="13"/>
        <end position="120"/>
    </location>
</feature>
<dbReference type="InterPro" id="IPR013783">
    <property type="entry name" value="Ig-like_fold"/>
</dbReference>
<evidence type="ECO:0000313" key="15">
    <source>
        <dbReference type="Ensembl" id="ENSOANP00000052160.1"/>
    </source>
</evidence>
<dbReference type="OMA" id="YWCAIDR"/>
<dbReference type="PANTHER" id="PTHR11860">
    <property type="entry name" value="POLYMERIC-IMMUNOGLOBULIN RECEPTOR"/>
    <property type="match status" value="1"/>
</dbReference>
<keyword evidence="8" id="KW-1015">Disulfide bond</keyword>
<keyword evidence="5" id="KW-0391">Immunity</keyword>